<comment type="catalytic activity">
    <reaction evidence="1">
        <text>ATP + protein L-histidine = ADP + protein N-phospho-L-histidine.</text>
        <dbReference type="EC" id="2.7.13.3"/>
    </reaction>
</comment>
<evidence type="ECO:0000256" key="10">
    <source>
        <dbReference type="ARBA" id="ARBA00022840"/>
    </source>
</evidence>
<dbReference type="CDD" id="cd06225">
    <property type="entry name" value="HAMP"/>
    <property type="match status" value="1"/>
</dbReference>
<keyword evidence="12" id="KW-0902">Two-component regulatory system</keyword>
<dbReference type="InterPro" id="IPR004358">
    <property type="entry name" value="Sig_transdc_His_kin-like_C"/>
</dbReference>
<evidence type="ECO:0000259" key="16">
    <source>
        <dbReference type="PROSITE" id="PS50109"/>
    </source>
</evidence>
<dbReference type="SMART" id="SM00091">
    <property type="entry name" value="PAS"/>
    <property type="match status" value="1"/>
</dbReference>
<feature type="region of interest" description="Disordered" evidence="14">
    <location>
        <begin position="483"/>
        <end position="511"/>
    </location>
</feature>
<proteinExistence type="predicted"/>
<dbReference type="SUPFAM" id="SSF47384">
    <property type="entry name" value="Homodimeric domain of signal transducing histidine kinase"/>
    <property type="match status" value="1"/>
</dbReference>
<keyword evidence="8" id="KW-0547">Nucleotide-binding</keyword>
<dbReference type="SUPFAM" id="SSF55785">
    <property type="entry name" value="PYP-like sensor domain (PAS domain)"/>
    <property type="match status" value="1"/>
</dbReference>
<keyword evidence="11 15" id="KW-1133">Transmembrane helix</keyword>
<evidence type="ECO:0000256" key="6">
    <source>
        <dbReference type="ARBA" id="ARBA00022679"/>
    </source>
</evidence>
<dbReference type="PANTHER" id="PTHR43065:SF10">
    <property type="entry name" value="PEROXIDE STRESS-ACTIVATED HISTIDINE KINASE MAK3"/>
    <property type="match status" value="1"/>
</dbReference>
<gene>
    <name evidence="19" type="ORF">MNBD_ALPHA09-520</name>
</gene>
<evidence type="ECO:0000256" key="11">
    <source>
        <dbReference type="ARBA" id="ARBA00022989"/>
    </source>
</evidence>
<dbReference type="InterPro" id="IPR003594">
    <property type="entry name" value="HATPase_dom"/>
</dbReference>
<keyword evidence="9" id="KW-0418">Kinase</keyword>
<keyword evidence="4" id="KW-1003">Cell membrane</keyword>
<evidence type="ECO:0000256" key="5">
    <source>
        <dbReference type="ARBA" id="ARBA00022553"/>
    </source>
</evidence>
<reference evidence="19" key="1">
    <citation type="submission" date="2018-06" db="EMBL/GenBank/DDBJ databases">
        <authorList>
            <person name="Zhirakovskaya E."/>
        </authorList>
    </citation>
    <scope>NUCLEOTIDE SEQUENCE</scope>
</reference>
<keyword evidence="10" id="KW-0067">ATP-binding</keyword>
<evidence type="ECO:0000256" key="4">
    <source>
        <dbReference type="ARBA" id="ARBA00022475"/>
    </source>
</evidence>
<dbReference type="EC" id="2.7.13.3" evidence="3"/>
<accession>A0A3B0TI09</accession>
<keyword evidence="13 15" id="KW-0472">Membrane</keyword>
<dbReference type="Pfam" id="PF02518">
    <property type="entry name" value="HATPase_c"/>
    <property type="match status" value="1"/>
</dbReference>
<dbReference type="GO" id="GO:0005886">
    <property type="term" value="C:plasma membrane"/>
    <property type="evidence" value="ECO:0007669"/>
    <property type="project" value="UniProtKB-SubCell"/>
</dbReference>
<dbReference type="InterPro" id="IPR003661">
    <property type="entry name" value="HisK_dim/P_dom"/>
</dbReference>
<dbReference type="Gene3D" id="3.30.565.10">
    <property type="entry name" value="Histidine kinase-like ATPase, C-terminal domain"/>
    <property type="match status" value="1"/>
</dbReference>
<dbReference type="PROSITE" id="PS50112">
    <property type="entry name" value="PAS"/>
    <property type="match status" value="1"/>
</dbReference>
<feature type="domain" description="HAMP" evidence="18">
    <location>
        <begin position="334"/>
        <end position="387"/>
    </location>
</feature>
<feature type="region of interest" description="Disordered" evidence="14">
    <location>
        <begin position="766"/>
        <end position="810"/>
    </location>
</feature>
<dbReference type="InterPro" id="IPR036890">
    <property type="entry name" value="HATPase_C_sf"/>
</dbReference>
<dbReference type="EMBL" id="UOEM01000105">
    <property type="protein sequence ID" value="VAW17578.1"/>
    <property type="molecule type" value="Genomic_DNA"/>
</dbReference>
<organism evidence="19">
    <name type="scientific">hydrothermal vent metagenome</name>
    <dbReference type="NCBI Taxonomy" id="652676"/>
    <lineage>
        <taxon>unclassified sequences</taxon>
        <taxon>metagenomes</taxon>
        <taxon>ecological metagenomes</taxon>
    </lineage>
</organism>
<evidence type="ECO:0000256" key="13">
    <source>
        <dbReference type="ARBA" id="ARBA00023136"/>
    </source>
</evidence>
<feature type="domain" description="PAS" evidence="17">
    <location>
        <begin position="399"/>
        <end position="444"/>
    </location>
</feature>
<dbReference type="Pfam" id="PF00512">
    <property type="entry name" value="HisKA"/>
    <property type="match status" value="1"/>
</dbReference>
<feature type="transmembrane region" description="Helical" evidence="15">
    <location>
        <begin position="113"/>
        <end position="135"/>
    </location>
</feature>
<dbReference type="AlphaFoldDB" id="A0A3B0TI09"/>
<evidence type="ECO:0000256" key="15">
    <source>
        <dbReference type="SAM" id="Phobius"/>
    </source>
</evidence>
<comment type="subcellular location">
    <subcellularLocation>
        <location evidence="2">Cell membrane</location>
        <topology evidence="2">Multi-pass membrane protein</topology>
    </subcellularLocation>
</comment>
<dbReference type="Pfam" id="PF19312">
    <property type="entry name" value="NtrY_N"/>
    <property type="match status" value="1"/>
</dbReference>
<dbReference type="PIRSF" id="PIRSF037532">
    <property type="entry name" value="STHK_NtrY"/>
    <property type="match status" value="1"/>
</dbReference>
<dbReference type="PRINTS" id="PR00344">
    <property type="entry name" value="BCTRLSENSOR"/>
</dbReference>
<dbReference type="Gene3D" id="6.10.340.10">
    <property type="match status" value="1"/>
</dbReference>
<dbReference type="SMART" id="SM00387">
    <property type="entry name" value="HATPase_c"/>
    <property type="match status" value="1"/>
</dbReference>
<evidence type="ECO:0000313" key="19">
    <source>
        <dbReference type="EMBL" id="VAW17578.1"/>
    </source>
</evidence>
<dbReference type="SUPFAM" id="SSF158472">
    <property type="entry name" value="HAMP domain-like"/>
    <property type="match status" value="1"/>
</dbReference>
<dbReference type="SMART" id="SM00304">
    <property type="entry name" value="HAMP"/>
    <property type="match status" value="1"/>
</dbReference>
<evidence type="ECO:0000256" key="14">
    <source>
        <dbReference type="SAM" id="MobiDB-lite"/>
    </source>
</evidence>
<feature type="transmembrane region" description="Helical" evidence="15">
    <location>
        <begin position="311"/>
        <end position="337"/>
    </location>
</feature>
<dbReference type="InterPro" id="IPR045671">
    <property type="entry name" value="NtrY-like_N"/>
</dbReference>
<dbReference type="CDD" id="cd00130">
    <property type="entry name" value="PAS"/>
    <property type="match status" value="1"/>
</dbReference>
<dbReference type="InterPro" id="IPR013767">
    <property type="entry name" value="PAS_fold"/>
</dbReference>
<evidence type="ECO:0000256" key="7">
    <source>
        <dbReference type="ARBA" id="ARBA00022692"/>
    </source>
</evidence>
<dbReference type="SMART" id="SM00388">
    <property type="entry name" value="HisKA"/>
    <property type="match status" value="1"/>
</dbReference>
<evidence type="ECO:0000259" key="18">
    <source>
        <dbReference type="PROSITE" id="PS50885"/>
    </source>
</evidence>
<dbReference type="InterPro" id="IPR017232">
    <property type="entry name" value="NtrY"/>
</dbReference>
<keyword evidence="5" id="KW-0597">Phosphoprotein</keyword>
<protein>
    <recommendedName>
        <fullName evidence="3">histidine kinase</fullName>
        <ecNumber evidence="3">2.7.13.3</ecNumber>
    </recommendedName>
</protein>
<dbReference type="GO" id="GO:0005524">
    <property type="term" value="F:ATP binding"/>
    <property type="evidence" value="ECO:0007669"/>
    <property type="project" value="UniProtKB-KW"/>
</dbReference>
<evidence type="ECO:0000256" key="2">
    <source>
        <dbReference type="ARBA" id="ARBA00004651"/>
    </source>
</evidence>
<dbReference type="PROSITE" id="PS50885">
    <property type="entry name" value="HAMP"/>
    <property type="match status" value="1"/>
</dbReference>
<dbReference type="GO" id="GO:0006355">
    <property type="term" value="P:regulation of DNA-templated transcription"/>
    <property type="evidence" value="ECO:0007669"/>
    <property type="project" value="InterPro"/>
</dbReference>
<dbReference type="Gene3D" id="3.30.450.20">
    <property type="entry name" value="PAS domain"/>
    <property type="match status" value="1"/>
</dbReference>
<dbReference type="InterPro" id="IPR035965">
    <property type="entry name" value="PAS-like_dom_sf"/>
</dbReference>
<dbReference type="PROSITE" id="PS50109">
    <property type="entry name" value="HIS_KIN"/>
    <property type="match status" value="1"/>
</dbReference>
<keyword evidence="7 15" id="KW-0812">Transmembrane</keyword>
<evidence type="ECO:0000256" key="8">
    <source>
        <dbReference type="ARBA" id="ARBA00022741"/>
    </source>
</evidence>
<keyword evidence="6 19" id="KW-0808">Transferase</keyword>
<dbReference type="Pfam" id="PF00672">
    <property type="entry name" value="HAMP"/>
    <property type="match status" value="1"/>
</dbReference>
<feature type="region of interest" description="Disordered" evidence="14">
    <location>
        <begin position="1"/>
        <end position="27"/>
    </location>
</feature>
<feature type="transmembrane region" description="Helical" evidence="15">
    <location>
        <begin position="69"/>
        <end position="93"/>
    </location>
</feature>
<evidence type="ECO:0000256" key="3">
    <source>
        <dbReference type="ARBA" id="ARBA00012438"/>
    </source>
</evidence>
<feature type="transmembrane region" description="Helical" evidence="15">
    <location>
        <begin position="36"/>
        <end position="57"/>
    </location>
</feature>
<dbReference type="InterPro" id="IPR036097">
    <property type="entry name" value="HisK_dim/P_sf"/>
</dbReference>
<dbReference type="InterPro" id="IPR000014">
    <property type="entry name" value="PAS"/>
</dbReference>
<feature type="domain" description="Histidine kinase" evidence="16">
    <location>
        <begin position="544"/>
        <end position="767"/>
    </location>
</feature>
<dbReference type="CDD" id="cd00082">
    <property type="entry name" value="HisKA"/>
    <property type="match status" value="1"/>
</dbReference>
<dbReference type="Gene3D" id="1.10.287.130">
    <property type="match status" value="1"/>
</dbReference>
<dbReference type="Pfam" id="PF00989">
    <property type="entry name" value="PAS"/>
    <property type="match status" value="1"/>
</dbReference>
<name>A0A3B0TI09_9ZZZZ</name>
<evidence type="ECO:0000256" key="12">
    <source>
        <dbReference type="ARBA" id="ARBA00023012"/>
    </source>
</evidence>
<evidence type="ECO:0000256" key="9">
    <source>
        <dbReference type="ARBA" id="ARBA00022777"/>
    </source>
</evidence>
<dbReference type="InterPro" id="IPR005467">
    <property type="entry name" value="His_kinase_dom"/>
</dbReference>
<evidence type="ECO:0000259" key="17">
    <source>
        <dbReference type="PROSITE" id="PS50112"/>
    </source>
</evidence>
<dbReference type="SUPFAM" id="SSF55874">
    <property type="entry name" value="ATPase domain of HSP90 chaperone/DNA topoisomerase II/histidine kinase"/>
    <property type="match status" value="1"/>
</dbReference>
<evidence type="ECO:0000256" key="1">
    <source>
        <dbReference type="ARBA" id="ARBA00000085"/>
    </source>
</evidence>
<dbReference type="PANTHER" id="PTHR43065">
    <property type="entry name" value="SENSOR HISTIDINE KINASE"/>
    <property type="match status" value="1"/>
</dbReference>
<dbReference type="GO" id="GO:0000155">
    <property type="term" value="F:phosphorelay sensor kinase activity"/>
    <property type="evidence" value="ECO:0007669"/>
    <property type="project" value="InterPro"/>
</dbReference>
<dbReference type="InterPro" id="IPR003660">
    <property type="entry name" value="HAMP_dom"/>
</dbReference>
<sequence length="810" mass="88389">MDALAKNFDSTPSRRHDAVAGEGPPSDTPPLARGPFYFGLFLVFASLILGITTYLILTGETRLTPTDLLVKGLLSANVILVLALVAAIGWQIIAVVRARARGTAGARLHVRLVAMFGLIAVVPAILVAIFASVTLDRGLDAWFSARTRAIIDGAQKVAESYLREHGQVIRSDIIAMGTDINRAIGLYRTDRDAFLKLLTQQARIRSLSAAFVIRDDGEVGAQAIANSAIRYSAPPAAAFDQANDGRVIIFAPGPDYMVRALIKLKDFERGMLYVYRQVDQTVVDHLLRTRERRAEYDALALSRTGVQATFAFLYVGMALIFLLAAVWFGLWVANWLVAPIGRLINAARRVSEGDLSVTVDINQSEGDVASLARTFNTMIAELNSQRKALLTANTTLEERRRFMEAVLSGVTAGVVGLDRRGRVELINSSALELLGLSHDSVIGKPLGEVVPEFSTLIETARSRPGRPADKQVSLVIGGSERTVHARITSEPAKGAPETEEVATSETTKTPEKIEKPGDFVVTFDDITELQTAQRSSAWADIARRIAHEIKNPLTPIQLSAERLKRKYGKHIQTDREVFEQCINTIVRQVGDIGRMVDEFSSFARMPKAKFEAGNLSQVVRDAVILQKMSLQNIDFEVQLPDEPVEFAFDRRLVSQALTNLIKNASEAIEAVEMGQGERGRIVVAVKRLGPDRVAISVTDNGCGLPKKDRNRLTEPYMTTRENGTGLGLAIVRRIIEEHGGTITLKDAAAAGEGARGAVLRLEFPLREPIASDNPPARPQATRAKAPPSTHTTGLRGDPQKPESESQVSRK</sequence>